<evidence type="ECO:0000313" key="2">
    <source>
        <dbReference type="EMBL" id="ESK84599.1"/>
    </source>
</evidence>
<dbReference type="KEGG" id="mrr:Moror_13343"/>
<dbReference type="Proteomes" id="UP000017559">
    <property type="component" value="Unassembled WGS sequence"/>
</dbReference>
<comment type="caution">
    <text evidence="2">The sequence shown here is derived from an EMBL/GenBank/DDBJ whole genome shotgun (WGS) entry which is preliminary data.</text>
</comment>
<feature type="region of interest" description="Disordered" evidence="1">
    <location>
        <begin position="1"/>
        <end position="25"/>
    </location>
</feature>
<proteinExistence type="predicted"/>
<protein>
    <submittedName>
        <fullName evidence="2">Uncharacterized protein</fullName>
    </submittedName>
</protein>
<evidence type="ECO:0000256" key="1">
    <source>
        <dbReference type="SAM" id="MobiDB-lite"/>
    </source>
</evidence>
<sequence length="255" mass="27373">MPFGSPDYTSHLPGPSKTIPPPMDDMAKQETYEIGELGKQTNWFHGSSFTVPSSPLLAGIVQALSHDPHPYTSMAHQWQGLNGNGPSDNFTTRNEGNYNITMNGGLHFHYRDSVGIVQRLPDDITPWTINNLNTSTFSDLSDLSNLSDLSDLAELSELSNLTNTSDLSKLSSLSKLLRLSRLSNLSTLILSKLSTLPGFVTGASGLSNLSTGLSCLSSLSSLSALSGLSTLSSVTISCAQTIFFFSFLSLSFLLS</sequence>
<dbReference type="EMBL" id="AWSO01001269">
    <property type="protein sequence ID" value="ESK84599.1"/>
    <property type="molecule type" value="Genomic_DNA"/>
</dbReference>
<organism evidence="2 3">
    <name type="scientific">Moniliophthora roreri (strain MCA 2997)</name>
    <name type="common">Cocoa frosty pod rot fungus</name>
    <name type="synonym">Crinipellis roreri</name>
    <dbReference type="NCBI Taxonomy" id="1381753"/>
    <lineage>
        <taxon>Eukaryota</taxon>
        <taxon>Fungi</taxon>
        <taxon>Dikarya</taxon>
        <taxon>Basidiomycota</taxon>
        <taxon>Agaricomycotina</taxon>
        <taxon>Agaricomycetes</taxon>
        <taxon>Agaricomycetidae</taxon>
        <taxon>Agaricales</taxon>
        <taxon>Marasmiineae</taxon>
        <taxon>Marasmiaceae</taxon>
        <taxon>Moniliophthora</taxon>
    </lineage>
</organism>
<name>V2XYW7_MONRO</name>
<dbReference type="AlphaFoldDB" id="V2XYW7"/>
<evidence type="ECO:0000313" key="3">
    <source>
        <dbReference type="Proteomes" id="UP000017559"/>
    </source>
</evidence>
<gene>
    <name evidence="2" type="ORF">Moror_13343</name>
</gene>
<keyword evidence="3" id="KW-1185">Reference proteome</keyword>
<accession>V2XYW7</accession>
<dbReference type="HOGENOM" id="CLU_1090243_0_0_1"/>
<reference evidence="2 3" key="1">
    <citation type="journal article" date="2014" name="BMC Genomics">
        <title>Genome and secretome analysis of the hemibiotrophic fungal pathogen, Moniliophthora roreri, which causes frosty pod rot disease of cacao: mechanisms of the biotrophic and necrotrophic phases.</title>
        <authorList>
            <person name="Meinhardt L.W."/>
            <person name="Costa G.G.L."/>
            <person name="Thomazella D.P.T."/>
            <person name="Teixeira P.J.P.L."/>
            <person name="Carazzolle M.F."/>
            <person name="Schuster S.C."/>
            <person name="Carlson J.E."/>
            <person name="Guiltinan M.J."/>
            <person name="Mieczkowski P."/>
            <person name="Farmer A."/>
            <person name="Ramaraj T."/>
            <person name="Crozier J."/>
            <person name="Davis R.E."/>
            <person name="Shao J."/>
            <person name="Melnick R.L."/>
            <person name="Pereira G.A.G."/>
            <person name="Bailey B.A."/>
        </authorList>
    </citation>
    <scope>NUCLEOTIDE SEQUENCE [LARGE SCALE GENOMIC DNA]</scope>
    <source>
        <strain evidence="2 3">MCA 2997</strain>
    </source>
</reference>